<proteinExistence type="predicted"/>
<feature type="chain" id="PRO_5022108346" evidence="2">
    <location>
        <begin position="34"/>
        <end position="217"/>
    </location>
</feature>
<feature type="signal peptide" evidence="2">
    <location>
        <begin position="1"/>
        <end position="33"/>
    </location>
</feature>
<dbReference type="AlphaFoldDB" id="A0A543IGY2"/>
<evidence type="ECO:0000259" key="3">
    <source>
        <dbReference type="Pfam" id="PF03413"/>
    </source>
</evidence>
<evidence type="ECO:0000256" key="1">
    <source>
        <dbReference type="SAM" id="MobiDB-lite"/>
    </source>
</evidence>
<feature type="compositionally biased region" description="Acidic residues" evidence="1">
    <location>
        <begin position="204"/>
        <end position="217"/>
    </location>
</feature>
<dbReference type="InterPro" id="IPR025711">
    <property type="entry name" value="PepSY"/>
</dbReference>
<reference evidence="4 5" key="1">
    <citation type="submission" date="2019-06" db="EMBL/GenBank/DDBJ databases">
        <title>Sequencing the genomes of 1000 actinobacteria strains.</title>
        <authorList>
            <person name="Klenk H.-P."/>
        </authorList>
    </citation>
    <scope>NUCLEOTIDE SEQUENCE [LARGE SCALE GENOMIC DNA]</scope>
    <source>
        <strain evidence="4 5">DSM 45043</strain>
    </source>
</reference>
<keyword evidence="2" id="KW-0732">Signal</keyword>
<feature type="region of interest" description="Disordered" evidence="1">
    <location>
        <begin position="40"/>
        <end position="74"/>
    </location>
</feature>
<feature type="compositionally biased region" description="Low complexity" evidence="1">
    <location>
        <begin position="47"/>
        <end position="59"/>
    </location>
</feature>
<dbReference type="Proteomes" id="UP000316706">
    <property type="component" value="Unassembled WGS sequence"/>
</dbReference>
<dbReference type="EMBL" id="VFPO01000001">
    <property type="protein sequence ID" value="TQM69838.1"/>
    <property type="molecule type" value="Genomic_DNA"/>
</dbReference>
<name>A0A543IGY2_9ACTN</name>
<dbReference type="RefSeq" id="WP_221635358.1">
    <property type="nucleotide sequence ID" value="NZ_VFPO01000001.1"/>
</dbReference>
<feature type="region of interest" description="Disordered" evidence="1">
    <location>
        <begin position="187"/>
        <end position="217"/>
    </location>
</feature>
<evidence type="ECO:0000313" key="5">
    <source>
        <dbReference type="Proteomes" id="UP000316706"/>
    </source>
</evidence>
<feature type="domain" description="PepSY" evidence="3">
    <location>
        <begin position="76"/>
        <end position="128"/>
    </location>
</feature>
<evidence type="ECO:0000313" key="4">
    <source>
        <dbReference type="EMBL" id="TQM69838.1"/>
    </source>
</evidence>
<sequence length="217" mass="22108">MSKDVRRMFTGRRLLVALVAAGVVAGGGATAFAAANADGRDGGRDGGQVAPAGAGPAVAESPSATPSGEPSGGPVTVLDAAAAALKAAPGKIDEIELDDGVWEVEILADNGRWRDLKVDAGSGKVLSDRADDDDDDDDAAALRKAKLTASDAAEAALKAAPGTVTAVEFDEDDGRLVWEVEVKGEDGNERELEVNASSGKVAFDDDDDDGDDDRDDD</sequence>
<feature type="domain" description="PepSY" evidence="3">
    <location>
        <begin position="146"/>
        <end position="201"/>
    </location>
</feature>
<evidence type="ECO:0000256" key="2">
    <source>
        <dbReference type="SAM" id="SignalP"/>
    </source>
</evidence>
<keyword evidence="5" id="KW-1185">Reference proteome</keyword>
<dbReference type="Gene3D" id="3.10.450.40">
    <property type="match status" value="2"/>
</dbReference>
<organism evidence="4 5">
    <name type="scientific">Actinomadura hallensis</name>
    <dbReference type="NCBI Taxonomy" id="337895"/>
    <lineage>
        <taxon>Bacteria</taxon>
        <taxon>Bacillati</taxon>
        <taxon>Actinomycetota</taxon>
        <taxon>Actinomycetes</taxon>
        <taxon>Streptosporangiales</taxon>
        <taxon>Thermomonosporaceae</taxon>
        <taxon>Actinomadura</taxon>
    </lineage>
</organism>
<gene>
    <name evidence="4" type="ORF">FHX41_3551</name>
</gene>
<accession>A0A543IGY2</accession>
<protein>
    <submittedName>
        <fullName evidence="4">Peptidase YpeB-like protein</fullName>
    </submittedName>
</protein>
<dbReference type="Pfam" id="PF03413">
    <property type="entry name" value="PepSY"/>
    <property type="match status" value="2"/>
</dbReference>
<comment type="caution">
    <text evidence="4">The sequence shown here is derived from an EMBL/GenBank/DDBJ whole genome shotgun (WGS) entry which is preliminary data.</text>
</comment>